<dbReference type="Proteomes" id="UP000494252">
    <property type="component" value="Unassembled WGS sequence"/>
</dbReference>
<name>A0A6J5GHU1_9BURK</name>
<organism evidence="1 2">
    <name type="scientific">Paraburkholderia fynbosensis</name>
    <dbReference type="NCBI Taxonomy" id="1200993"/>
    <lineage>
        <taxon>Bacteria</taxon>
        <taxon>Pseudomonadati</taxon>
        <taxon>Pseudomonadota</taxon>
        <taxon>Betaproteobacteria</taxon>
        <taxon>Burkholderiales</taxon>
        <taxon>Burkholderiaceae</taxon>
        <taxon>Paraburkholderia</taxon>
    </lineage>
</organism>
<evidence type="ECO:0000313" key="2">
    <source>
        <dbReference type="Proteomes" id="UP000494252"/>
    </source>
</evidence>
<dbReference type="AlphaFoldDB" id="A0A6J5GHU1"/>
<proteinExistence type="predicted"/>
<dbReference type="SUPFAM" id="SSF63825">
    <property type="entry name" value="YWTD domain"/>
    <property type="match status" value="1"/>
</dbReference>
<dbReference type="Gene3D" id="2.120.10.30">
    <property type="entry name" value="TolB, C-terminal domain"/>
    <property type="match status" value="1"/>
</dbReference>
<accession>A0A6J5GHU1</accession>
<evidence type="ECO:0008006" key="3">
    <source>
        <dbReference type="Google" id="ProtNLM"/>
    </source>
</evidence>
<gene>
    <name evidence="1" type="ORF">LMG27177_04952</name>
</gene>
<sequence>MQTVTTGTDASVRGLAATDTELYVADTYGNRIVVYDAASMQPLRSWSVPSPGRIAVDTDSTLWVPSGISSGNLTIASMRRMTKW</sequence>
<reference evidence="1 2" key="1">
    <citation type="submission" date="2020-04" db="EMBL/GenBank/DDBJ databases">
        <authorList>
            <person name="De Canck E."/>
        </authorList>
    </citation>
    <scope>NUCLEOTIDE SEQUENCE [LARGE SCALE GENOMIC DNA]</scope>
    <source>
        <strain evidence="1 2">LMG 27177</strain>
    </source>
</reference>
<keyword evidence="2" id="KW-1185">Reference proteome</keyword>
<dbReference type="EMBL" id="CADIKI010000016">
    <property type="protein sequence ID" value="CAB3801064.1"/>
    <property type="molecule type" value="Genomic_DNA"/>
</dbReference>
<protein>
    <recommendedName>
        <fullName evidence="3">SMP-30/Gluconolactonase/LRE-like region domain-containing protein</fullName>
    </recommendedName>
</protein>
<evidence type="ECO:0000313" key="1">
    <source>
        <dbReference type="EMBL" id="CAB3801064.1"/>
    </source>
</evidence>
<dbReference type="InterPro" id="IPR011042">
    <property type="entry name" value="6-blade_b-propeller_TolB-like"/>
</dbReference>